<gene>
    <name evidence="2" type="ORF">PWJ81_06250</name>
</gene>
<feature type="region of interest" description="Disordered" evidence="1">
    <location>
        <begin position="1"/>
        <end position="32"/>
    </location>
</feature>
<evidence type="ECO:0000313" key="3">
    <source>
        <dbReference type="Proteomes" id="UP001219297"/>
    </source>
</evidence>
<comment type="caution">
    <text evidence="2">The sequence shown here is derived from an EMBL/GenBank/DDBJ whole genome shotgun (WGS) entry which is preliminary data.</text>
</comment>
<dbReference type="RefSeq" id="WP_155875821.1">
    <property type="nucleotide sequence ID" value="NZ_CAMXYX010000031.1"/>
</dbReference>
<dbReference type="EMBL" id="JARBHI010000013">
    <property type="protein sequence ID" value="MDE1656668.1"/>
    <property type="molecule type" value="Genomic_DNA"/>
</dbReference>
<protein>
    <submittedName>
        <fullName evidence="2">Uncharacterized protein</fullName>
    </submittedName>
</protein>
<sequence length="68" mass="7736">MSNRDKREKQRLHRSADTAEAKMKRLEQRREKGLAAKDAEIVRLEKAGEVLARAVVSAYLFSEKHGNG</sequence>
<evidence type="ECO:0000256" key="1">
    <source>
        <dbReference type="SAM" id="MobiDB-lite"/>
    </source>
</evidence>
<keyword evidence="3" id="KW-1185">Reference proteome</keyword>
<proteinExistence type="predicted"/>
<reference evidence="2 3" key="1">
    <citation type="submission" date="2023-02" db="EMBL/GenBank/DDBJ databases">
        <title>Defining the Infant Male Urobiome and Moving Towards Mechanisms in Urobiome Research.</title>
        <authorList>
            <person name="Reasoner S."/>
            <person name="Flores V."/>
            <person name="Van Horn G."/>
            <person name="Morales G."/>
            <person name="Peard L."/>
            <person name="Abelson B."/>
            <person name="Manuel C."/>
            <person name="Lee J."/>
            <person name="Baker B."/>
            <person name="Williams T."/>
            <person name="Schmitz J."/>
            <person name="Clayton D."/>
            <person name="Hadjifrangiskou M."/>
        </authorList>
    </citation>
    <scope>NUCLEOTIDE SEQUENCE [LARGE SCALE GENOMIC DNA]</scope>
    <source>
        <strain evidence="2 3">AS1053</strain>
    </source>
</reference>
<evidence type="ECO:0000313" key="2">
    <source>
        <dbReference type="EMBL" id="MDE1656668.1"/>
    </source>
</evidence>
<accession>A0ABT5V6S2</accession>
<dbReference type="Proteomes" id="UP001219297">
    <property type="component" value="Unassembled WGS sequence"/>
</dbReference>
<name>A0ABT5V6S2_9ACTO</name>
<organism evidence="2 3">
    <name type="scientific">Actinotignum sanguinis</name>
    <dbReference type="NCBI Taxonomy" id="1445614"/>
    <lineage>
        <taxon>Bacteria</taxon>
        <taxon>Bacillati</taxon>
        <taxon>Actinomycetota</taxon>
        <taxon>Actinomycetes</taxon>
        <taxon>Actinomycetales</taxon>
        <taxon>Actinomycetaceae</taxon>
        <taxon>Actinotignum</taxon>
    </lineage>
</organism>
<dbReference type="GeneID" id="83609258"/>